<dbReference type="EMBL" id="JAGGMR010000001">
    <property type="protein sequence ID" value="MBP2190500.1"/>
    <property type="molecule type" value="Genomic_DNA"/>
</dbReference>
<dbReference type="InterPro" id="IPR013216">
    <property type="entry name" value="Methyltransf_11"/>
</dbReference>
<evidence type="ECO:0000313" key="2">
    <source>
        <dbReference type="EMBL" id="MBP2190500.1"/>
    </source>
</evidence>
<dbReference type="PANTHER" id="PTHR43591">
    <property type="entry name" value="METHYLTRANSFERASE"/>
    <property type="match status" value="1"/>
</dbReference>
<keyword evidence="3" id="KW-1185">Reference proteome</keyword>
<name>A0ABS4QFP0_9NOCA</name>
<comment type="caution">
    <text evidence="2">The sequence shown here is derived from an EMBL/GenBank/DDBJ whole genome shotgun (WGS) entry which is preliminary data.</text>
</comment>
<dbReference type="SUPFAM" id="SSF53335">
    <property type="entry name" value="S-adenosyl-L-methionine-dependent methyltransferases"/>
    <property type="match status" value="1"/>
</dbReference>
<proteinExistence type="predicted"/>
<protein>
    <submittedName>
        <fullName evidence="2">Ubiquinone/menaquinone biosynthesis C-methylase UbiE</fullName>
    </submittedName>
</protein>
<dbReference type="Proteomes" id="UP001519325">
    <property type="component" value="Unassembled WGS sequence"/>
</dbReference>
<gene>
    <name evidence="2" type="ORF">BJ987_003401</name>
</gene>
<feature type="domain" description="Methyltransferase type 11" evidence="1">
    <location>
        <begin position="37"/>
        <end position="130"/>
    </location>
</feature>
<reference evidence="2 3" key="1">
    <citation type="submission" date="2021-03" db="EMBL/GenBank/DDBJ databases">
        <title>Sequencing the genomes of 1000 actinobacteria strains.</title>
        <authorList>
            <person name="Klenk H.-P."/>
        </authorList>
    </citation>
    <scope>NUCLEOTIDE SEQUENCE [LARGE SCALE GENOMIC DNA]</scope>
    <source>
        <strain evidence="2 3">DSM 45516</strain>
    </source>
</reference>
<evidence type="ECO:0000259" key="1">
    <source>
        <dbReference type="Pfam" id="PF08241"/>
    </source>
</evidence>
<dbReference type="Gene3D" id="3.40.50.150">
    <property type="entry name" value="Vaccinia Virus protein VP39"/>
    <property type="match status" value="1"/>
</dbReference>
<dbReference type="CDD" id="cd02440">
    <property type="entry name" value="AdoMet_MTases"/>
    <property type="match status" value="1"/>
</dbReference>
<dbReference type="RefSeq" id="WP_209890712.1">
    <property type="nucleotide sequence ID" value="NZ_JAGGMR010000001.1"/>
</dbReference>
<dbReference type="Pfam" id="PF08241">
    <property type="entry name" value="Methyltransf_11"/>
    <property type="match status" value="1"/>
</dbReference>
<sequence>MQSACTASAGVHTNPLPDGRASYHLLAERVAGAQRFLDLGCGDGSLLALLAGQGAKHLAGVNLSEGELSSAHARPELASAALYLGSAEELPFADNTFDAVVSHMTLLRMPDVEQVIAEAARVLTPNGRFVTSLAARPEPASGYDLFLTLTRSHFAACRAEHPLHRLGDPCTREDLNELLTPAGLAVVHWEQITLGTAVPVEQVWQAAVETYCDTALLEAGELDQLRAEFIARAPRLAPDGRLAPGERISIAVTELSEAEPGPAEPRGWR</sequence>
<keyword evidence="2" id="KW-0830">Ubiquinone</keyword>
<accession>A0ABS4QFP0</accession>
<dbReference type="InterPro" id="IPR029063">
    <property type="entry name" value="SAM-dependent_MTases_sf"/>
</dbReference>
<dbReference type="PANTHER" id="PTHR43591:SF110">
    <property type="entry name" value="RHODANESE DOMAIN-CONTAINING PROTEIN"/>
    <property type="match status" value="1"/>
</dbReference>
<evidence type="ECO:0000313" key="3">
    <source>
        <dbReference type="Proteomes" id="UP001519325"/>
    </source>
</evidence>
<organism evidence="2 3">
    <name type="scientific">Nocardia goodfellowii</name>
    <dbReference type="NCBI Taxonomy" id="882446"/>
    <lineage>
        <taxon>Bacteria</taxon>
        <taxon>Bacillati</taxon>
        <taxon>Actinomycetota</taxon>
        <taxon>Actinomycetes</taxon>
        <taxon>Mycobacteriales</taxon>
        <taxon>Nocardiaceae</taxon>
        <taxon>Nocardia</taxon>
    </lineage>
</organism>